<keyword evidence="5 7" id="KW-1133">Transmembrane helix</keyword>
<accession>A0A7X0D614</accession>
<keyword evidence="6 7" id="KW-0472">Membrane</keyword>
<dbReference type="PANTHER" id="PTHR43163">
    <property type="entry name" value="DIPEPTIDE TRANSPORT SYSTEM PERMEASE PROTEIN DPPB-RELATED"/>
    <property type="match status" value="1"/>
</dbReference>
<evidence type="ECO:0000256" key="2">
    <source>
        <dbReference type="ARBA" id="ARBA00022448"/>
    </source>
</evidence>
<dbReference type="PANTHER" id="PTHR43163:SF3">
    <property type="entry name" value="PEPTIDE ABC TRANSPORTER PERMEASE PROTEIN"/>
    <property type="match status" value="1"/>
</dbReference>
<dbReference type="PROSITE" id="PS50928">
    <property type="entry name" value="ABC_TM1"/>
    <property type="match status" value="1"/>
</dbReference>
<name>A0A7X0D614_9ACTN</name>
<gene>
    <name evidence="9" type="ORF">HNR23_002908</name>
</gene>
<comment type="similarity">
    <text evidence="7">Belongs to the binding-protein-dependent transport system permease family.</text>
</comment>
<evidence type="ECO:0000313" key="10">
    <source>
        <dbReference type="Proteomes" id="UP000546642"/>
    </source>
</evidence>
<organism evidence="9 10">
    <name type="scientific">Nocardiopsis mwathae</name>
    <dbReference type="NCBI Taxonomy" id="1472723"/>
    <lineage>
        <taxon>Bacteria</taxon>
        <taxon>Bacillati</taxon>
        <taxon>Actinomycetota</taxon>
        <taxon>Actinomycetes</taxon>
        <taxon>Streptosporangiales</taxon>
        <taxon>Nocardiopsidaceae</taxon>
        <taxon>Nocardiopsis</taxon>
    </lineage>
</organism>
<keyword evidence="3" id="KW-1003">Cell membrane</keyword>
<feature type="transmembrane region" description="Helical" evidence="7">
    <location>
        <begin position="258"/>
        <end position="277"/>
    </location>
</feature>
<dbReference type="GO" id="GO:0055085">
    <property type="term" value="P:transmembrane transport"/>
    <property type="evidence" value="ECO:0007669"/>
    <property type="project" value="InterPro"/>
</dbReference>
<dbReference type="InterPro" id="IPR000515">
    <property type="entry name" value="MetI-like"/>
</dbReference>
<evidence type="ECO:0000256" key="1">
    <source>
        <dbReference type="ARBA" id="ARBA00004651"/>
    </source>
</evidence>
<dbReference type="Proteomes" id="UP000546642">
    <property type="component" value="Unassembled WGS sequence"/>
</dbReference>
<proteinExistence type="inferred from homology"/>
<dbReference type="AlphaFoldDB" id="A0A7X0D614"/>
<keyword evidence="4 7" id="KW-0812">Transmembrane</keyword>
<feature type="transmembrane region" description="Helical" evidence="7">
    <location>
        <begin position="106"/>
        <end position="127"/>
    </location>
</feature>
<evidence type="ECO:0000259" key="8">
    <source>
        <dbReference type="PROSITE" id="PS50928"/>
    </source>
</evidence>
<dbReference type="CDD" id="cd06261">
    <property type="entry name" value="TM_PBP2"/>
    <property type="match status" value="1"/>
</dbReference>
<evidence type="ECO:0000313" key="9">
    <source>
        <dbReference type="EMBL" id="MBB6172848.1"/>
    </source>
</evidence>
<feature type="transmembrane region" description="Helical" evidence="7">
    <location>
        <begin position="12"/>
        <end position="34"/>
    </location>
</feature>
<sequence length="330" mass="34566">MSAAARFLLRRMAGHVVLLAVVCSCAYLLAALALNPRENYEGQRPPPPPQVVEQMLAERNLSDAVPLGERYLTWASGVVTGDFGSTWDGRPVNGEIAHRVGASLRLLALGVVVGGVVGVLVGAWTGSRRYGVADRVGTAASVVLISIPVVVVAVLLQAAALWVNQVTGVELLRTTGESTPGLSAGFWGEAADRARHLVLPTLAIALPQIAVFSRFQRGVMAEAASADYVRTARAKGLTRGRALTVHALRSSLIPATTYLGYSMAAMFTGAVIVEKVFGVHGMGELLIDSVGHGDVNAVAAVLCFGALCVLLTGALLDVVRVMLDPRVRTG</sequence>
<feature type="domain" description="ABC transmembrane type-1" evidence="8">
    <location>
        <begin position="100"/>
        <end position="320"/>
    </location>
</feature>
<evidence type="ECO:0000256" key="6">
    <source>
        <dbReference type="ARBA" id="ARBA00023136"/>
    </source>
</evidence>
<keyword evidence="10" id="KW-1185">Reference proteome</keyword>
<evidence type="ECO:0000256" key="5">
    <source>
        <dbReference type="ARBA" id="ARBA00022989"/>
    </source>
</evidence>
<comment type="subcellular location">
    <subcellularLocation>
        <location evidence="1 7">Cell membrane</location>
        <topology evidence="1 7">Multi-pass membrane protein</topology>
    </subcellularLocation>
</comment>
<comment type="caution">
    <text evidence="9">The sequence shown here is derived from an EMBL/GenBank/DDBJ whole genome shotgun (WGS) entry which is preliminary data.</text>
</comment>
<dbReference type="InterPro" id="IPR035906">
    <property type="entry name" value="MetI-like_sf"/>
</dbReference>
<feature type="transmembrane region" description="Helical" evidence="7">
    <location>
        <begin position="139"/>
        <end position="163"/>
    </location>
</feature>
<evidence type="ECO:0000256" key="3">
    <source>
        <dbReference type="ARBA" id="ARBA00022475"/>
    </source>
</evidence>
<dbReference type="PROSITE" id="PS51257">
    <property type="entry name" value="PROKAR_LIPOPROTEIN"/>
    <property type="match status" value="1"/>
</dbReference>
<dbReference type="Gene3D" id="1.10.3720.10">
    <property type="entry name" value="MetI-like"/>
    <property type="match status" value="1"/>
</dbReference>
<dbReference type="RefSeq" id="WP_184076082.1">
    <property type="nucleotide sequence ID" value="NZ_JACHDS010000001.1"/>
</dbReference>
<evidence type="ECO:0000256" key="7">
    <source>
        <dbReference type="RuleBase" id="RU363032"/>
    </source>
</evidence>
<dbReference type="Pfam" id="PF00528">
    <property type="entry name" value="BPD_transp_1"/>
    <property type="match status" value="1"/>
</dbReference>
<feature type="transmembrane region" description="Helical" evidence="7">
    <location>
        <begin position="297"/>
        <end position="319"/>
    </location>
</feature>
<dbReference type="GO" id="GO:0005886">
    <property type="term" value="C:plasma membrane"/>
    <property type="evidence" value="ECO:0007669"/>
    <property type="project" value="UniProtKB-SubCell"/>
</dbReference>
<dbReference type="SUPFAM" id="SSF161098">
    <property type="entry name" value="MetI-like"/>
    <property type="match status" value="1"/>
</dbReference>
<evidence type="ECO:0000256" key="4">
    <source>
        <dbReference type="ARBA" id="ARBA00022692"/>
    </source>
</evidence>
<dbReference type="EMBL" id="JACHDS010000001">
    <property type="protein sequence ID" value="MBB6172848.1"/>
    <property type="molecule type" value="Genomic_DNA"/>
</dbReference>
<protein>
    <submittedName>
        <fullName evidence="9">Peptide/nickel transport system permease protein</fullName>
    </submittedName>
</protein>
<keyword evidence="2 7" id="KW-0813">Transport</keyword>
<reference evidence="9 10" key="1">
    <citation type="submission" date="2020-08" db="EMBL/GenBank/DDBJ databases">
        <title>Sequencing the genomes of 1000 actinobacteria strains.</title>
        <authorList>
            <person name="Klenk H.-P."/>
        </authorList>
    </citation>
    <scope>NUCLEOTIDE SEQUENCE [LARGE SCALE GENOMIC DNA]</scope>
    <source>
        <strain evidence="9 10">DSM 46659</strain>
    </source>
</reference>